<comment type="catalytic activity">
    <reaction evidence="8">
        <text>L-seryl-[protein] + ATP = O-phospho-L-seryl-[protein] + ADP + H(+)</text>
        <dbReference type="Rhea" id="RHEA:17989"/>
        <dbReference type="Rhea" id="RHEA-COMP:9863"/>
        <dbReference type="Rhea" id="RHEA-COMP:11604"/>
        <dbReference type="ChEBI" id="CHEBI:15378"/>
        <dbReference type="ChEBI" id="CHEBI:29999"/>
        <dbReference type="ChEBI" id="CHEBI:30616"/>
        <dbReference type="ChEBI" id="CHEBI:83421"/>
        <dbReference type="ChEBI" id="CHEBI:456216"/>
        <dbReference type="EC" id="2.7.11.1"/>
    </reaction>
</comment>
<evidence type="ECO:0000256" key="9">
    <source>
        <dbReference type="PROSITE-ProRule" id="PRU10141"/>
    </source>
</evidence>
<evidence type="ECO:0000313" key="13">
    <source>
        <dbReference type="Proteomes" id="UP000284702"/>
    </source>
</evidence>
<dbReference type="VEuPathDB" id="FungiDB:H257_01825"/>
<dbReference type="AlphaFoldDB" id="A0A3R7YZ79"/>
<comment type="caution">
    <text evidence="12">The sequence shown here is derived from an EMBL/GenBank/DDBJ whole genome shotgun (WGS) entry which is preliminary data.</text>
</comment>
<evidence type="ECO:0000313" key="12">
    <source>
        <dbReference type="EMBL" id="RQM16036.1"/>
    </source>
</evidence>
<dbReference type="EC" id="2.7.11.1" evidence="1"/>
<sequence>MDKLSDAQRKLFQSGGSLGDYDIVKPIGKGKFSVVYRAKRRRDDVVVALKKVNIFNLMDVKAREKTLKEVRLVQSVHHPNIIQYLDAFIGQDDELCIAFEWAEAGDLKRQVVNKGEYEPVSDVYSATLRTLVAQMLSLVPNDRPTLAHLCAVATASALSPDPPQTPPSHMPSNNEEDSDRRSIASRESTPSTVTSSGHNNASRIDATRAFVLSELAHDKLVLLDYPFQVH</sequence>
<keyword evidence="2" id="KW-0723">Serine/threonine-protein kinase</keyword>
<comment type="catalytic activity">
    <reaction evidence="7">
        <text>L-threonyl-[protein] + ATP = O-phospho-L-threonyl-[protein] + ADP + H(+)</text>
        <dbReference type="Rhea" id="RHEA:46608"/>
        <dbReference type="Rhea" id="RHEA-COMP:11060"/>
        <dbReference type="Rhea" id="RHEA-COMP:11605"/>
        <dbReference type="ChEBI" id="CHEBI:15378"/>
        <dbReference type="ChEBI" id="CHEBI:30013"/>
        <dbReference type="ChEBI" id="CHEBI:30616"/>
        <dbReference type="ChEBI" id="CHEBI:61977"/>
        <dbReference type="ChEBI" id="CHEBI:456216"/>
        <dbReference type="EC" id="2.7.11.1"/>
    </reaction>
</comment>
<feature type="binding site" evidence="9">
    <location>
        <position position="50"/>
    </location>
    <ligand>
        <name>ATP</name>
        <dbReference type="ChEBI" id="CHEBI:30616"/>
    </ligand>
</feature>
<dbReference type="Proteomes" id="UP000284702">
    <property type="component" value="Unassembled WGS sequence"/>
</dbReference>
<keyword evidence="5" id="KW-0418">Kinase</keyword>
<dbReference type="PANTHER" id="PTHR44899">
    <property type="entry name" value="CAMK FAMILY PROTEIN KINASE"/>
    <property type="match status" value="1"/>
</dbReference>
<evidence type="ECO:0000256" key="5">
    <source>
        <dbReference type="ARBA" id="ARBA00022777"/>
    </source>
</evidence>
<evidence type="ECO:0000256" key="1">
    <source>
        <dbReference type="ARBA" id="ARBA00012513"/>
    </source>
</evidence>
<dbReference type="PROSITE" id="PS50011">
    <property type="entry name" value="PROTEIN_KINASE_DOM"/>
    <property type="match status" value="1"/>
</dbReference>
<dbReference type="InterPro" id="IPR017441">
    <property type="entry name" value="Protein_kinase_ATP_BS"/>
</dbReference>
<dbReference type="EMBL" id="MZMZ02005394">
    <property type="protein sequence ID" value="RQM16036.1"/>
    <property type="molecule type" value="Genomic_DNA"/>
</dbReference>
<dbReference type="PROSITE" id="PS00107">
    <property type="entry name" value="PROTEIN_KINASE_ATP"/>
    <property type="match status" value="1"/>
</dbReference>
<dbReference type="Gene3D" id="1.10.510.10">
    <property type="entry name" value="Transferase(Phosphotransferase) domain 1"/>
    <property type="match status" value="1"/>
</dbReference>
<feature type="domain" description="Protein kinase" evidence="11">
    <location>
        <begin position="21"/>
        <end position="230"/>
    </location>
</feature>
<keyword evidence="6 9" id="KW-0067">ATP-binding</keyword>
<accession>A0A3R7YZ79</accession>
<gene>
    <name evidence="12" type="ORF">B5M09_006655</name>
</gene>
<feature type="compositionally biased region" description="Pro residues" evidence="10">
    <location>
        <begin position="160"/>
        <end position="169"/>
    </location>
</feature>
<dbReference type="InterPro" id="IPR051131">
    <property type="entry name" value="NEK_Ser/Thr_kinase_NIMA"/>
</dbReference>
<dbReference type="SMART" id="SM00220">
    <property type="entry name" value="S_TKc"/>
    <property type="match status" value="1"/>
</dbReference>
<evidence type="ECO:0000256" key="7">
    <source>
        <dbReference type="ARBA" id="ARBA00047899"/>
    </source>
</evidence>
<dbReference type="Pfam" id="PF00069">
    <property type="entry name" value="Pkinase"/>
    <property type="match status" value="1"/>
</dbReference>
<name>A0A3R7YZ79_APHAT</name>
<dbReference type="InterPro" id="IPR011009">
    <property type="entry name" value="Kinase-like_dom_sf"/>
</dbReference>
<reference evidence="12" key="1">
    <citation type="submission" date="2018-07" db="EMBL/GenBank/DDBJ databases">
        <title>Annotation of Aphanomyces astaci genome assembly.</title>
        <authorList>
            <person name="Studholme D.J."/>
        </authorList>
    </citation>
    <scope>NUCLEOTIDE SEQUENCE [LARGE SCALE GENOMIC DNA]</scope>
    <source>
        <strain evidence="12">Pc</strain>
    </source>
</reference>
<feature type="compositionally biased region" description="Polar residues" evidence="10">
    <location>
        <begin position="185"/>
        <end position="200"/>
    </location>
</feature>
<dbReference type="InterPro" id="IPR000719">
    <property type="entry name" value="Prot_kinase_dom"/>
</dbReference>
<dbReference type="GO" id="GO:0005524">
    <property type="term" value="F:ATP binding"/>
    <property type="evidence" value="ECO:0007669"/>
    <property type="project" value="UniProtKB-UniRule"/>
</dbReference>
<evidence type="ECO:0000256" key="10">
    <source>
        <dbReference type="SAM" id="MobiDB-lite"/>
    </source>
</evidence>
<organism evidence="12 13">
    <name type="scientific">Aphanomyces astaci</name>
    <name type="common">Crayfish plague agent</name>
    <dbReference type="NCBI Taxonomy" id="112090"/>
    <lineage>
        <taxon>Eukaryota</taxon>
        <taxon>Sar</taxon>
        <taxon>Stramenopiles</taxon>
        <taxon>Oomycota</taxon>
        <taxon>Saprolegniomycetes</taxon>
        <taxon>Saprolegniales</taxon>
        <taxon>Verrucalvaceae</taxon>
        <taxon>Aphanomyces</taxon>
    </lineage>
</organism>
<evidence type="ECO:0000256" key="6">
    <source>
        <dbReference type="ARBA" id="ARBA00022840"/>
    </source>
</evidence>
<keyword evidence="13" id="KW-1185">Reference proteome</keyword>
<keyword evidence="4 9" id="KW-0547">Nucleotide-binding</keyword>
<feature type="region of interest" description="Disordered" evidence="10">
    <location>
        <begin position="157"/>
        <end position="200"/>
    </location>
</feature>
<proteinExistence type="predicted"/>
<evidence type="ECO:0000259" key="11">
    <source>
        <dbReference type="PROSITE" id="PS50011"/>
    </source>
</evidence>
<dbReference type="SUPFAM" id="SSF56112">
    <property type="entry name" value="Protein kinase-like (PK-like)"/>
    <property type="match status" value="1"/>
</dbReference>
<protein>
    <recommendedName>
        <fullName evidence="1">non-specific serine/threonine protein kinase</fullName>
        <ecNumber evidence="1">2.7.11.1</ecNumber>
    </recommendedName>
</protein>
<evidence type="ECO:0000256" key="4">
    <source>
        <dbReference type="ARBA" id="ARBA00022741"/>
    </source>
</evidence>
<keyword evidence="3" id="KW-0808">Transferase</keyword>
<dbReference type="PANTHER" id="PTHR44899:SF3">
    <property type="entry name" value="SERINE_THREONINE-PROTEIN KINASE NEK1"/>
    <property type="match status" value="1"/>
</dbReference>
<evidence type="ECO:0000256" key="8">
    <source>
        <dbReference type="ARBA" id="ARBA00048679"/>
    </source>
</evidence>
<evidence type="ECO:0000256" key="3">
    <source>
        <dbReference type="ARBA" id="ARBA00022679"/>
    </source>
</evidence>
<dbReference type="GO" id="GO:0004674">
    <property type="term" value="F:protein serine/threonine kinase activity"/>
    <property type="evidence" value="ECO:0007669"/>
    <property type="project" value="UniProtKB-KW"/>
</dbReference>
<evidence type="ECO:0000256" key="2">
    <source>
        <dbReference type="ARBA" id="ARBA00022527"/>
    </source>
</evidence>